<proteinExistence type="predicted"/>
<sequence length="90" mass="10200">EPGWEPLPVQYTDYAEWQREVLGEVSDPQSLISRQLGYWREALEGIPEQIALPYDKPRPAVSSRHGALVPFFLDVELHQGLTALARRTGT</sequence>
<feature type="domain" description="Condensation" evidence="1">
    <location>
        <begin position="7"/>
        <end position="90"/>
    </location>
</feature>
<feature type="non-terminal residue" evidence="2">
    <location>
        <position position="90"/>
    </location>
</feature>
<dbReference type="EMBL" id="JAAGMN010002389">
    <property type="protein sequence ID" value="NEE09420.1"/>
    <property type="molecule type" value="Genomic_DNA"/>
</dbReference>
<comment type="caution">
    <text evidence="2">The sequence shown here is derived from an EMBL/GenBank/DDBJ whole genome shotgun (WGS) entry which is preliminary data.</text>
</comment>
<dbReference type="AlphaFoldDB" id="A0A6G3WVU4"/>
<name>A0A6G3WVU4_9ACTN</name>
<dbReference type="GO" id="GO:0003824">
    <property type="term" value="F:catalytic activity"/>
    <property type="evidence" value="ECO:0007669"/>
    <property type="project" value="InterPro"/>
</dbReference>
<dbReference type="SUPFAM" id="SSF52777">
    <property type="entry name" value="CoA-dependent acyltransferases"/>
    <property type="match status" value="1"/>
</dbReference>
<organism evidence="2">
    <name type="scientific">Streptomyces sp. SID7499</name>
    <dbReference type="NCBI Taxonomy" id="2706086"/>
    <lineage>
        <taxon>Bacteria</taxon>
        <taxon>Bacillati</taxon>
        <taxon>Actinomycetota</taxon>
        <taxon>Actinomycetes</taxon>
        <taxon>Kitasatosporales</taxon>
        <taxon>Streptomycetaceae</taxon>
        <taxon>Streptomyces</taxon>
    </lineage>
</organism>
<evidence type="ECO:0000313" key="2">
    <source>
        <dbReference type="EMBL" id="NEE09420.1"/>
    </source>
</evidence>
<reference evidence="2" key="1">
    <citation type="submission" date="2020-01" db="EMBL/GenBank/DDBJ databases">
        <title>Insect and environment-associated Actinomycetes.</title>
        <authorList>
            <person name="Currrie C."/>
            <person name="Chevrette M."/>
            <person name="Carlson C."/>
            <person name="Stubbendieck R."/>
            <person name="Wendt-Pienkowski E."/>
        </authorList>
    </citation>
    <scope>NUCLEOTIDE SEQUENCE</scope>
    <source>
        <strain evidence="2">SID7499</strain>
    </source>
</reference>
<dbReference type="Gene3D" id="3.30.559.30">
    <property type="entry name" value="Nonribosomal peptide synthetase, condensation domain"/>
    <property type="match status" value="1"/>
</dbReference>
<dbReference type="GO" id="GO:0008610">
    <property type="term" value="P:lipid biosynthetic process"/>
    <property type="evidence" value="ECO:0007669"/>
    <property type="project" value="UniProtKB-ARBA"/>
</dbReference>
<protein>
    <recommendedName>
        <fullName evidence="1">Condensation domain-containing protein</fullName>
    </recommendedName>
</protein>
<dbReference type="Pfam" id="PF00668">
    <property type="entry name" value="Condensation"/>
    <property type="match status" value="1"/>
</dbReference>
<dbReference type="InterPro" id="IPR001242">
    <property type="entry name" value="Condensation_dom"/>
</dbReference>
<dbReference type="Gene3D" id="3.30.559.10">
    <property type="entry name" value="Chloramphenicol acetyltransferase-like domain"/>
    <property type="match status" value="1"/>
</dbReference>
<dbReference type="InterPro" id="IPR023213">
    <property type="entry name" value="CAT-like_dom_sf"/>
</dbReference>
<accession>A0A6G3WVU4</accession>
<evidence type="ECO:0000259" key="1">
    <source>
        <dbReference type="Pfam" id="PF00668"/>
    </source>
</evidence>
<gene>
    <name evidence="2" type="ORF">G3M58_23545</name>
</gene>
<feature type="non-terminal residue" evidence="2">
    <location>
        <position position="1"/>
    </location>
</feature>